<evidence type="ECO:0000256" key="3">
    <source>
        <dbReference type="ARBA" id="ARBA00022737"/>
    </source>
</evidence>
<keyword evidence="2 5" id="KW-0853">WD repeat</keyword>
<dbReference type="PANTHER" id="PTHR15622:SF2">
    <property type="entry name" value="U4_U6 SMALL NUCLEAR RIBONUCLEOPROTEIN PRP4"/>
    <property type="match status" value="1"/>
</dbReference>
<dbReference type="InterPro" id="IPR036036">
    <property type="entry name" value="SOCS_box-like_dom_sf"/>
</dbReference>
<dbReference type="SMART" id="SM00253">
    <property type="entry name" value="SOCS"/>
    <property type="match status" value="1"/>
</dbReference>
<gene>
    <name evidence="7" type="primary">Wsb1</name>
</gene>
<feature type="repeat" description="WD" evidence="5">
    <location>
        <begin position="226"/>
        <end position="267"/>
    </location>
</feature>
<dbReference type="InterPro" id="IPR036322">
    <property type="entry name" value="WD40_repeat_dom_sf"/>
</dbReference>
<dbReference type="InterPro" id="IPR019775">
    <property type="entry name" value="WD40_repeat_CS"/>
</dbReference>
<evidence type="ECO:0000259" key="6">
    <source>
        <dbReference type="PROSITE" id="PS50225"/>
    </source>
</evidence>
<sequence>MVNSEETGKITYAQITATEKFADVGQISSLYGNTRWKPGREARCCAFSKDGLKFAWSVGYGQVKVESHLQAFKEVSDFVESNSTGRIIDCSSNVVSMEFAPSLPILANSSALLATGLEGGQIKIWNTDTGEMVFNLSDHESRINGLTFSPCGLPILVSCSLDKTLKVWDLGDDGNMSLTITGHKLPISDCAFSPTNPHMLASVGMGKSVIVWKLIHKRSFELALRLRGHNNDVVACSWSPDGALLATASHDTTAIVWDPFTGSQIALLAHQYPMPCPIYVGGANGSWVTSVCFSSDGTKLATVCEDNCLRVWKMWGDNEVTIVQTDLSKLGHQCRFSPDGSILAVGKQDGSLTVAHDKESGVKPLRHLSRLAARQCLNTQNIEALTMPKSIKDYLLYRSSLN</sequence>
<dbReference type="InterPro" id="IPR051983">
    <property type="entry name" value="WSB_SOCS-box_domain"/>
</dbReference>
<dbReference type="CDD" id="cd00200">
    <property type="entry name" value="WD40"/>
    <property type="match status" value="1"/>
</dbReference>
<organism evidence="7">
    <name type="scientific">Phallusia mammillata</name>
    <dbReference type="NCBI Taxonomy" id="59560"/>
    <lineage>
        <taxon>Eukaryota</taxon>
        <taxon>Metazoa</taxon>
        <taxon>Chordata</taxon>
        <taxon>Tunicata</taxon>
        <taxon>Ascidiacea</taxon>
        <taxon>Phlebobranchia</taxon>
        <taxon>Ascidiidae</taxon>
        <taxon>Phallusia</taxon>
    </lineage>
</organism>
<evidence type="ECO:0000256" key="1">
    <source>
        <dbReference type="ARBA" id="ARBA00004906"/>
    </source>
</evidence>
<dbReference type="PANTHER" id="PTHR15622">
    <property type="entry name" value="WD40 REPEAT PROTEIN"/>
    <property type="match status" value="1"/>
</dbReference>
<dbReference type="InterPro" id="IPR001496">
    <property type="entry name" value="SOCS_box"/>
</dbReference>
<dbReference type="EMBL" id="LR791906">
    <property type="protein sequence ID" value="CAB3267768.1"/>
    <property type="molecule type" value="mRNA"/>
</dbReference>
<dbReference type="Gene3D" id="2.130.10.10">
    <property type="entry name" value="YVTN repeat-like/Quinoprotein amine dehydrogenase"/>
    <property type="match status" value="2"/>
</dbReference>
<feature type="repeat" description="WD" evidence="5">
    <location>
        <begin position="288"/>
        <end position="314"/>
    </location>
</feature>
<dbReference type="SUPFAM" id="SSF50978">
    <property type="entry name" value="WD40 repeat-like"/>
    <property type="match status" value="1"/>
</dbReference>
<keyword evidence="4" id="KW-0833">Ubl conjugation pathway</keyword>
<dbReference type="UniPathway" id="UPA00143"/>
<accession>A0A6F9DXK2</accession>
<feature type="repeat" description="WD" evidence="5">
    <location>
        <begin position="136"/>
        <end position="170"/>
    </location>
</feature>
<dbReference type="GO" id="GO:0000209">
    <property type="term" value="P:protein polyubiquitination"/>
    <property type="evidence" value="ECO:0007669"/>
    <property type="project" value="TreeGrafter"/>
</dbReference>
<comment type="pathway">
    <text evidence="1">Protein modification; protein ubiquitination.</text>
</comment>
<dbReference type="SUPFAM" id="SSF158235">
    <property type="entry name" value="SOCS box-like"/>
    <property type="match status" value="1"/>
</dbReference>
<evidence type="ECO:0000256" key="4">
    <source>
        <dbReference type="ARBA" id="ARBA00022786"/>
    </source>
</evidence>
<feature type="domain" description="SOCS box" evidence="6">
    <location>
        <begin position="351"/>
        <end position="401"/>
    </location>
</feature>
<name>A0A6F9DXK2_9ASCI</name>
<dbReference type="PROSITE" id="PS00678">
    <property type="entry name" value="WD_REPEATS_1"/>
    <property type="match status" value="1"/>
</dbReference>
<dbReference type="PROSITE" id="PS50082">
    <property type="entry name" value="WD_REPEATS_2"/>
    <property type="match status" value="3"/>
</dbReference>
<dbReference type="CDD" id="cd03587">
    <property type="entry name" value="SOCS"/>
    <property type="match status" value="1"/>
</dbReference>
<dbReference type="PRINTS" id="PR00320">
    <property type="entry name" value="GPROTEINBRPT"/>
</dbReference>
<evidence type="ECO:0000313" key="7">
    <source>
        <dbReference type="EMBL" id="CAB3267768.1"/>
    </source>
</evidence>
<protein>
    <submittedName>
        <fullName evidence="7">WD repeat and SOCS box-containing protein 1</fullName>
    </submittedName>
</protein>
<dbReference type="Pfam" id="PF00400">
    <property type="entry name" value="WD40"/>
    <property type="match status" value="4"/>
</dbReference>
<dbReference type="PROSITE" id="PS50225">
    <property type="entry name" value="SOCS"/>
    <property type="match status" value="1"/>
</dbReference>
<keyword evidence="3" id="KW-0677">Repeat</keyword>
<dbReference type="Gene3D" id="1.10.750.20">
    <property type="entry name" value="SOCS box"/>
    <property type="match status" value="1"/>
</dbReference>
<dbReference type="InterPro" id="IPR015943">
    <property type="entry name" value="WD40/YVTN_repeat-like_dom_sf"/>
</dbReference>
<dbReference type="InterPro" id="IPR020472">
    <property type="entry name" value="WD40_PAC1"/>
</dbReference>
<dbReference type="GO" id="GO:0035556">
    <property type="term" value="P:intracellular signal transduction"/>
    <property type="evidence" value="ECO:0007669"/>
    <property type="project" value="InterPro"/>
</dbReference>
<dbReference type="PROSITE" id="PS50294">
    <property type="entry name" value="WD_REPEATS_REGION"/>
    <property type="match status" value="2"/>
</dbReference>
<dbReference type="SMART" id="SM00320">
    <property type="entry name" value="WD40"/>
    <property type="match status" value="6"/>
</dbReference>
<dbReference type="Pfam" id="PF07525">
    <property type="entry name" value="SOCS_box"/>
    <property type="match status" value="1"/>
</dbReference>
<evidence type="ECO:0000256" key="5">
    <source>
        <dbReference type="PROSITE-ProRule" id="PRU00221"/>
    </source>
</evidence>
<dbReference type="AlphaFoldDB" id="A0A6F9DXK2"/>
<dbReference type="SMART" id="SM00969">
    <property type="entry name" value="SOCS_box"/>
    <property type="match status" value="1"/>
</dbReference>
<proteinExistence type="evidence at transcript level"/>
<evidence type="ECO:0000256" key="2">
    <source>
        <dbReference type="ARBA" id="ARBA00022574"/>
    </source>
</evidence>
<reference evidence="7" key="1">
    <citation type="submission" date="2020-04" db="EMBL/GenBank/DDBJ databases">
        <authorList>
            <person name="Neveu A P."/>
        </authorList>
    </citation>
    <scope>NUCLEOTIDE SEQUENCE</scope>
    <source>
        <tissue evidence="7">Whole embryo</tissue>
    </source>
</reference>
<dbReference type="InterPro" id="IPR001680">
    <property type="entry name" value="WD40_rpt"/>
</dbReference>